<dbReference type="KEGG" id="cter:A606_02700"/>
<evidence type="ECO:0008006" key="3">
    <source>
        <dbReference type="Google" id="ProtNLM"/>
    </source>
</evidence>
<dbReference type="RefSeq" id="WP_020440558.1">
    <property type="nucleotide sequence ID" value="NC_021663.1"/>
</dbReference>
<dbReference type="PATRIC" id="fig|1200352.3.peg.542"/>
<organism evidence="1 2">
    <name type="scientific">Corynebacterium terpenotabidum Y-11</name>
    <dbReference type="NCBI Taxonomy" id="1200352"/>
    <lineage>
        <taxon>Bacteria</taxon>
        <taxon>Bacillati</taxon>
        <taxon>Actinomycetota</taxon>
        <taxon>Actinomycetes</taxon>
        <taxon>Mycobacteriales</taxon>
        <taxon>Corynebacteriaceae</taxon>
        <taxon>Corynebacterium</taxon>
    </lineage>
</organism>
<dbReference type="STRING" id="1200352.A606_02700"/>
<dbReference type="Proteomes" id="UP000014809">
    <property type="component" value="Chromosome"/>
</dbReference>
<reference evidence="1 2" key="1">
    <citation type="submission" date="2012-06" db="EMBL/GenBank/DDBJ databases">
        <title>Complete genome sequence of Corynebacterium terpenotabidum Y-11 (=DSM 44721).</title>
        <authorList>
            <person name="Ruckert C."/>
            <person name="Albersmeier A."/>
            <person name="Al-Dilaimi A."/>
            <person name="Szczepanowski R."/>
            <person name="Kalinowski J."/>
        </authorList>
    </citation>
    <scope>NUCLEOTIDE SEQUENCE [LARGE SCALE GENOMIC DNA]</scope>
    <source>
        <strain evidence="1 2">Y-11</strain>
    </source>
</reference>
<dbReference type="HOGENOM" id="CLU_1666470_0_0_11"/>
<gene>
    <name evidence="1" type="ORF">A606_02700</name>
</gene>
<keyword evidence="2" id="KW-1185">Reference proteome</keyword>
<dbReference type="OrthoDB" id="4426992at2"/>
<protein>
    <recommendedName>
        <fullName evidence="3">DUF2505 domain-containing protein</fullName>
    </recommendedName>
</protein>
<evidence type="ECO:0000313" key="1">
    <source>
        <dbReference type="EMBL" id="AGP30193.1"/>
    </source>
</evidence>
<evidence type="ECO:0000313" key="2">
    <source>
        <dbReference type="Proteomes" id="UP000014809"/>
    </source>
</evidence>
<sequence length="159" mass="16765">MATKATTVLRDLDLPIGRIREVVVTEDFLLTVDDVDGTSVQLSDGVREVHDDGSVTASVTATTGEGKSAQAMVQHTEVSAVEEDGSFSVFTSVPLPKDLGTMATNQIYRADGDESRVQTTVAVEIHVPVVGAKIAARILDGAESSTDAGLARIRRLAAR</sequence>
<name>S4XHT6_9CORY</name>
<dbReference type="AlphaFoldDB" id="S4XHT6"/>
<proteinExistence type="predicted"/>
<dbReference type="EMBL" id="CP003696">
    <property type="protein sequence ID" value="AGP30193.1"/>
    <property type="molecule type" value="Genomic_DNA"/>
</dbReference>
<dbReference type="eggNOG" id="ENOG5031JZY">
    <property type="taxonomic scope" value="Bacteria"/>
</dbReference>
<accession>S4XHT6</accession>